<comment type="caution">
    <text evidence="1">The sequence shown here is derived from an EMBL/GenBank/DDBJ whole genome shotgun (WGS) entry which is preliminary data.</text>
</comment>
<proteinExistence type="predicted"/>
<dbReference type="Proteomes" id="UP000188605">
    <property type="component" value="Unassembled WGS sequence"/>
</dbReference>
<gene>
    <name evidence="1" type="ORF">AN396_03275</name>
</gene>
<dbReference type="EMBL" id="LJDB01000030">
    <property type="protein sequence ID" value="ONI41698.1"/>
    <property type="molecule type" value="Genomic_DNA"/>
</dbReference>
<protein>
    <submittedName>
        <fullName evidence="1">Uncharacterized protein</fullName>
    </submittedName>
</protein>
<accession>A0ACC8XER8</accession>
<evidence type="ECO:0000313" key="1">
    <source>
        <dbReference type="EMBL" id="ONI41698.1"/>
    </source>
</evidence>
<reference evidence="1" key="1">
    <citation type="submission" date="2016-08" db="EMBL/GenBank/DDBJ databases">
        <authorList>
            <person name="Ngugi D.K."/>
            <person name="Miyake S."/>
            <person name="Stingl U."/>
        </authorList>
    </citation>
    <scope>NUCLEOTIDE SEQUENCE</scope>
    <source>
        <strain evidence="1">SCG-B11WGA-EpuloA1</strain>
    </source>
</reference>
<sequence length="332" mass="38310">MKVKGLGNGVNALFMDDMDEILIESASEDTNILIDNIFPNKNQPRKVFDEDSLDELAASIKEHGILQPILVTPINGKYQIVAGERRYRAAKLAGLEHIPVIVKDLTAEEVATIALIENIQRKNLNIVEIAEAYKYLIDNFGITQEQLAIKVGKKRSSITNILRINELSNYIKEKLLNNEISFSHAKVILSVEDLEKQRKFTDYIIKNNLNVKQSTEYIERYKEEIKHPLQYIEGYKERADQKDNTTKIIDYVEIYKEKNNYKNTSSEIPDEVKIYYKQIESILKNTLGTNVKLTTTNKQHEGKAVSKIEIEYYSKEQLENIIRLMEPNNIIN</sequence>
<name>A0ACC8XER8_9FIRM</name>
<evidence type="ECO:0000313" key="2">
    <source>
        <dbReference type="Proteomes" id="UP000188605"/>
    </source>
</evidence>
<keyword evidence="2" id="KW-1185">Reference proteome</keyword>
<organism evidence="1 2">
    <name type="scientific">Candidatus Epulonipiscium fishelsonii</name>
    <dbReference type="NCBI Taxonomy" id="77094"/>
    <lineage>
        <taxon>Bacteria</taxon>
        <taxon>Bacillati</taxon>
        <taxon>Bacillota</taxon>
        <taxon>Clostridia</taxon>
        <taxon>Lachnospirales</taxon>
        <taxon>Lachnospiraceae</taxon>
        <taxon>Candidatus Epulonipiscium</taxon>
    </lineage>
</organism>